<dbReference type="PANTHER" id="PTHR10638:SF41">
    <property type="entry name" value="AMINE OXIDASE"/>
    <property type="match status" value="1"/>
</dbReference>
<keyword evidence="5 9" id="KW-0801">TPQ</keyword>
<evidence type="ECO:0000313" key="16">
    <source>
        <dbReference type="EMBL" id="QDU25527.1"/>
    </source>
</evidence>
<dbReference type="Pfam" id="PF01179">
    <property type="entry name" value="Cu_amine_oxid"/>
    <property type="match status" value="1"/>
</dbReference>
<feature type="domain" description="Copper amine oxidase catalytic" evidence="13">
    <location>
        <begin position="263"/>
        <end position="665"/>
    </location>
</feature>
<dbReference type="Pfam" id="PF02727">
    <property type="entry name" value="Cu_amine_oxidN2"/>
    <property type="match status" value="1"/>
</dbReference>
<dbReference type="GO" id="GO:0009308">
    <property type="term" value="P:amine metabolic process"/>
    <property type="evidence" value="ECO:0007669"/>
    <property type="project" value="UniProtKB-UniRule"/>
</dbReference>
<dbReference type="InterPro" id="IPR049948">
    <property type="entry name" value="Cu_Am_ox_TPQ-bd"/>
</dbReference>
<evidence type="ECO:0000259" key="15">
    <source>
        <dbReference type="Pfam" id="PF02728"/>
    </source>
</evidence>
<dbReference type="InterPro" id="IPR016182">
    <property type="entry name" value="Cu_amine_oxidase_N-reg"/>
</dbReference>
<dbReference type="InterPro" id="IPR015798">
    <property type="entry name" value="Cu_amine_oxidase_C"/>
</dbReference>
<evidence type="ECO:0000256" key="12">
    <source>
        <dbReference type="SAM" id="MobiDB-lite"/>
    </source>
</evidence>
<evidence type="ECO:0000313" key="17">
    <source>
        <dbReference type="Proteomes" id="UP000315017"/>
    </source>
</evidence>
<evidence type="ECO:0000256" key="2">
    <source>
        <dbReference type="ARBA" id="ARBA00007983"/>
    </source>
</evidence>
<dbReference type="GO" id="GO:0048038">
    <property type="term" value="F:quinone binding"/>
    <property type="evidence" value="ECO:0007669"/>
    <property type="project" value="InterPro"/>
</dbReference>
<sequence>MFVPRADGCYIATQAGRDRCLHIGTRTMSELLQLASPSTKPSSNGHPLAPHPLEPLTAAEVAQAVSILRAASKLTPTTRIVSIALQEPAKELVHQGAANIPRAAFAVLFDNGANACYEAALSLATNSLTSFRHIPGAQPTMTIDEQVECEQAVLNSDEFKAKLKEHYGVDGTELVMVDIWSAGNYGSEEDRTRRLARPLCFLRSDATDNGYVRPIEGLRPVVDLNTMQVIRVEDYGRWPLPPGEANYAATRVPNQRPDLKPIDITQPAGPSFEVNGYQVRWQKWNFVIGFNAREGLTLHHLRYNDAGQERSILYRASLTEMVVPYGDPGPTQRRKNAFDVGEYGMGMCANSLELGCDCLGLIKYFDAHMCTSRGEPLLIKNAICMHEEDYGIGWKHTDRRLPETPEVRRSRRLVISSVSTVENYEYGFFWYLYQDGNIQLEVKLTGILSLGAAGPEAKPKYGTLIAPQLYAPNHQHFFNVRLDFDLDGQPNTVLQVDAVADELDENNPFENAFYAKSTKLLSESQARAHLNLETCRTWRIVNEQSLNSVGEPVGYKFFPGDNAFPLASKNAWWRKRAGFVESHVWVTPFHEAENYGAGDYPNQSSGGDGLIRWTAQDRPIANTDVVFWYTFGHTHIPRAEDYPVMPTAYIGFLLKPSGFFSQNPANDVPPSPRKQGASKSCCH</sequence>
<dbReference type="AlphaFoldDB" id="A0A517Y5L0"/>
<evidence type="ECO:0000256" key="11">
    <source>
        <dbReference type="RuleBase" id="RU000672"/>
    </source>
</evidence>
<evidence type="ECO:0000256" key="7">
    <source>
        <dbReference type="ARBA" id="ARBA00023008"/>
    </source>
</evidence>
<dbReference type="NCBIfam" id="NF008559">
    <property type="entry name" value="PRK11504.1"/>
    <property type="match status" value="1"/>
</dbReference>
<proteinExistence type="inferred from homology"/>
<reference evidence="16 17" key="1">
    <citation type="submission" date="2019-02" db="EMBL/GenBank/DDBJ databases">
        <title>Deep-cultivation of Planctomycetes and their phenomic and genomic characterization uncovers novel biology.</title>
        <authorList>
            <person name="Wiegand S."/>
            <person name="Jogler M."/>
            <person name="Boedeker C."/>
            <person name="Pinto D."/>
            <person name="Vollmers J."/>
            <person name="Rivas-Marin E."/>
            <person name="Kohn T."/>
            <person name="Peeters S.H."/>
            <person name="Heuer A."/>
            <person name="Rast P."/>
            <person name="Oberbeckmann S."/>
            <person name="Bunk B."/>
            <person name="Jeske O."/>
            <person name="Meyerdierks A."/>
            <person name="Storesund J.E."/>
            <person name="Kallscheuer N."/>
            <person name="Luecker S."/>
            <person name="Lage O.M."/>
            <person name="Pohl T."/>
            <person name="Merkel B.J."/>
            <person name="Hornburger P."/>
            <person name="Mueller R.-W."/>
            <person name="Bruemmer F."/>
            <person name="Labrenz M."/>
            <person name="Spormann A.M."/>
            <person name="Op den Camp H."/>
            <person name="Overmann J."/>
            <person name="Amann R."/>
            <person name="Jetten M.S.M."/>
            <person name="Mascher T."/>
            <person name="Medema M.H."/>
            <person name="Devos D.P."/>
            <person name="Kaster A.-K."/>
            <person name="Ovreas L."/>
            <person name="Rohde M."/>
            <person name="Galperin M.Y."/>
            <person name="Jogler C."/>
        </authorList>
    </citation>
    <scope>NUCLEOTIDE SEQUENCE [LARGE SCALE GENOMIC DNA]</scope>
    <source>
        <strain evidence="16 17">ETA_A8</strain>
    </source>
</reference>
<dbReference type="Proteomes" id="UP000315017">
    <property type="component" value="Chromosome"/>
</dbReference>
<dbReference type="GO" id="GO:0005507">
    <property type="term" value="F:copper ion binding"/>
    <property type="evidence" value="ECO:0007669"/>
    <property type="project" value="InterPro"/>
</dbReference>
<dbReference type="Gene3D" id="3.10.450.40">
    <property type="match status" value="2"/>
</dbReference>
<evidence type="ECO:0000256" key="4">
    <source>
        <dbReference type="ARBA" id="ARBA00022723"/>
    </source>
</evidence>
<dbReference type="SUPFAM" id="SSF54416">
    <property type="entry name" value="Amine oxidase N-terminal region"/>
    <property type="match status" value="2"/>
</dbReference>
<evidence type="ECO:0000256" key="3">
    <source>
        <dbReference type="ARBA" id="ARBA00011738"/>
    </source>
</evidence>
<keyword evidence="7 11" id="KW-0186">Copper</keyword>
<dbReference type="Gene3D" id="2.70.98.20">
    <property type="entry name" value="Copper amine oxidase, catalytic domain"/>
    <property type="match status" value="1"/>
</dbReference>
<comment type="cofactor">
    <cofactor evidence="1">
        <name>Cu cation</name>
        <dbReference type="ChEBI" id="CHEBI:23378"/>
    </cofactor>
</comment>
<dbReference type="PROSITE" id="PS01165">
    <property type="entry name" value="COPPER_AMINE_OXID_2"/>
    <property type="match status" value="1"/>
</dbReference>
<comment type="PTM">
    <text evidence="10 11">Topaquinone (TPQ) is generated by copper-dependent autoxidation of a specific tyrosyl residue.</text>
</comment>
<feature type="active site" description="Proton acceptor" evidence="9">
    <location>
        <position position="339"/>
    </location>
</feature>
<evidence type="ECO:0000256" key="8">
    <source>
        <dbReference type="ARBA" id="ARBA00023157"/>
    </source>
</evidence>
<dbReference type="EC" id="1.4.3.-" evidence="11"/>
<organism evidence="16 17">
    <name type="scientific">Anatilimnocola aggregata</name>
    <dbReference type="NCBI Taxonomy" id="2528021"/>
    <lineage>
        <taxon>Bacteria</taxon>
        <taxon>Pseudomonadati</taxon>
        <taxon>Planctomycetota</taxon>
        <taxon>Planctomycetia</taxon>
        <taxon>Pirellulales</taxon>
        <taxon>Pirellulaceae</taxon>
        <taxon>Anatilimnocola</taxon>
    </lineage>
</organism>
<dbReference type="InterPro" id="IPR015802">
    <property type="entry name" value="Cu_amine_oxidase_N3"/>
</dbReference>
<dbReference type="GO" id="GO:0008131">
    <property type="term" value="F:primary methylamine oxidase activity"/>
    <property type="evidence" value="ECO:0007669"/>
    <property type="project" value="InterPro"/>
</dbReference>
<feature type="domain" description="Copper amine oxidase N2-terminal" evidence="14">
    <location>
        <begin position="51"/>
        <end position="132"/>
    </location>
</feature>
<dbReference type="EMBL" id="CP036274">
    <property type="protein sequence ID" value="QDU25527.1"/>
    <property type="molecule type" value="Genomic_DNA"/>
</dbReference>
<gene>
    <name evidence="16" type="primary">maoII_1</name>
    <name evidence="16" type="ORF">ETAA8_05960</name>
</gene>
<accession>A0A517Y5L0</accession>
<name>A0A517Y5L0_9BACT</name>
<evidence type="ECO:0000256" key="5">
    <source>
        <dbReference type="ARBA" id="ARBA00022772"/>
    </source>
</evidence>
<dbReference type="InterPro" id="IPR015800">
    <property type="entry name" value="Cu_amine_oxidase_N2"/>
</dbReference>
<evidence type="ECO:0000256" key="9">
    <source>
        <dbReference type="PIRSR" id="PIRSR600269-50"/>
    </source>
</evidence>
<dbReference type="InterPro" id="IPR036460">
    <property type="entry name" value="Cu_amine_oxidase_C_sf"/>
</dbReference>
<feature type="region of interest" description="Disordered" evidence="12">
    <location>
        <begin position="663"/>
        <end position="683"/>
    </location>
</feature>
<dbReference type="SUPFAM" id="SSF49998">
    <property type="entry name" value="Amine oxidase catalytic domain"/>
    <property type="match status" value="1"/>
</dbReference>
<dbReference type="KEGG" id="aagg:ETAA8_05960"/>
<evidence type="ECO:0000256" key="6">
    <source>
        <dbReference type="ARBA" id="ARBA00023002"/>
    </source>
</evidence>
<keyword evidence="17" id="KW-1185">Reference proteome</keyword>
<dbReference type="InterPro" id="IPR049947">
    <property type="entry name" value="Cu_Am_Ox_Cu-bd"/>
</dbReference>
<keyword evidence="8" id="KW-1015">Disulfide bond</keyword>
<evidence type="ECO:0000256" key="1">
    <source>
        <dbReference type="ARBA" id="ARBA00001935"/>
    </source>
</evidence>
<dbReference type="FunFam" id="2.70.98.20:FF:000001">
    <property type="entry name" value="Amine oxidase"/>
    <property type="match status" value="1"/>
</dbReference>
<evidence type="ECO:0000259" key="13">
    <source>
        <dbReference type="Pfam" id="PF01179"/>
    </source>
</evidence>
<comment type="cofactor">
    <cofactor evidence="11">
        <name>Cu cation</name>
        <dbReference type="ChEBI" id="CHEBI:23378"/>
    </cofactor>
    <text evidence="11">Contains 1 topaquinone per subunit.</text>
</comment>
<comment type="similarity">
    <text evidence="2 11">Belongs to the copper/topaquinone oxidase family.</text>
</comment>
<dbReference type="PANTHER" id="PTHR10638">
    <property type="entry name" value="COPPER AMINE OXIDASE"/>
    <property type="match status" value="1"/>
</dbReference>
<comment type="subunit">
    <text evidence="3">Homodimer.</text>
</comment>
<keyword evidence="6 11" id="KW-0560">Oxidoreductase</keyword>
<evidence type="ECO:0000259" key="14">
    <source>
        <dbReference type="Pfam" id="PF02727"/>
    </source>
</evidence>
<feature type="active site" description="Schiff-base intermediate with substrate; via topaquinone" evidence="9">
    <location>
        <position position="424"/>
    </location>
</feature>
<protein>
    <recommendedName>
        <fullName evidence="11">Amine oxidase</fullName>
        <ecNumber evidence="11">1.4.3.-</ecNumber>
    </recommendedName>
</protein>
<keyword evidence="4 11" id="KW-0479">Metal-binding</keyword>
<feature type="modified residue" description="2',4',5'-topaquinone" evidence="10">
    <location>
        <position position="424"/>
    </location>
</feature>
<feature type="domain" description="Copper amine oxidase N3-terminal" evidence="15">
    <location>
        <begin position="139"/>
        <end position="237"/>
    </location>
</feature>
<dbReference type="PROSITE" id="PS01164">
    <property type="entry name" value="COPPER_AMINE_OXID_1"/>
    <property type="match status" value="1"/>
</dbReference>
<evidence type="ECO:0000256" key="10">
    <source>
        <dbReference type="PIRSR" id="PIRSR600269-51"/>
    </source>
</evidence>
<dbReference type="InterPro" id="IPR000269">
    <property type="entry name" value="Cu_amine_oxidase"/>
</dbReference>
<dbReference type="Pfam" id="PF02728">
    <property type="entry name" value="Cu_amine_oxidN3"/>
    <property type="match status" value="1"/>
</dbReference>